<evidence type="ECO:0000313" key="3">
    <source>
        <dbReference type="Proteomes" id="UP000724874"/>
    </source>
</evidence>
<feature type="compositionally biased region" description="Polar residues" evidence="1">
    <location>
        <begin position="421"/>
        <end position="430"/>
    </location>
</feature>
<feature type="compositionally biased region" description="Polar residues" evidence="1">
    <location>
        <begin position="19"/>
        <end position="31"/>
    </location>
</feature>
<dbReference type="EMBL" id="JADNYJ010000106">
    <property type="protein sequence ID" value="KAF8884729.1"/>
    <property type="molecule type" value="Genomic_DNA"/>
</dbReference>
<proteinExistence type="predicted"/>
<gene>
    <name evidence="2" type="ORF">CPB84DRAFT_1866835</name>
</gene>
<protein>
    <submittedName>
        <fullName evidence="2">Uncharacterized protein</fullName>
    </submittedName>
</protein>
<sequence length="477" mass="51295">MGRKKDPRESETRCRDAARNTSTQSIYQKTEHTFSYTASPNARFVPCGSGHARNPQPTLSQATQTFCINSISRIAAHATQDPRRHARGKSKGSVESDSDDDSHAVLSSGDDRVGDADSADELVVSRHQHKRRRVGDAREADADEEAFWLGGGATGSDSAEQTQAPEVVGSSTTSTAAATAGTSTSKSSSQGAPLLYRRLQAQAAAATAAIAPVSPPPSHRKAVSQTLALPVHQEQEDHATTADSPSPARVFSLSASPPSTPRRQTRSQTLASTPPRRGGVAFRDSPDNPFLATPEKHVGGGDVSRSPSASVTVSSADPSPQTPGVEKPTMTYVFRGVRRVYNNPLYNHAENRPYSPPPASKLPIDHPDFSPAIHCTPKMLFPEARRGGHKHRRDNGALEMEKKRTRSSSRSPVRGERSRSPVRSRTSNLGKSWKHELLGGDSDEEEEEEDEAKDIKPQKLDFGAAVIGRAAAGRDED</sequence>
<evidence type="ECO:0000256" key="1">
    <source>
        <dbReference type="SAM" id="MobiDB-lite"/>
    </source>
</evidence>
<feature type="region of interest" description="Disordered" evidence="1">
    <location>
        <begin position="347"/>
        <end position="459"/>
    </location>
</feature>
<keyword evidence="3" id="KW-1185">Reference proteome</keyword>
<dbReference type="Proteomes" id="UP000724874">
    <property type="component" value="Unassembled WGS sequence"/>
</dbReference>
<feature type="compositionally biased region" description="Basic and acidic residues" evidence="1">
    <location>
        <begin position="1"/>
        <end position="18"/>
    </location>
</feature>
<comment type="caution">
    <text evidence="2">The sequence shown here is derived from an EMBL/GenBank/DDBJ whole genome shotgun (WGS) entry which is preliminary data.</text>
</comment>
<feature type="region of interest" description="Disordered" evidence="1">
    <location>
        <begin position="233"/>
        <end position="328"/>
    </location>
</feature>
<feature type="compositionally biased region" description="Polar residues" evidence="1">
    <location>
        <begin position="155"/>
        <end position="164"/>
    </location>
</feature>
<feature type="region of interest" description="Disordered" evidence="1">
    <location>
        <begin position="1"/>
        <end position="31"/>
    </location>
</feature>
<feature type="compositionally biased region" description="Low complexity" evidence="1">
    <location>
        <begin position="303"/>
        <end position="319"/>
    </location>
</feature>
<dbReference type="OrthoDB" id="3364608at2759"/>
<organism evidence="2 3">
    <name type="scientific">Gymnopilus junonius</name>
    <name type="common">Spectacular rustgill mushroom</name>
    <name type="synonym">Gymnopilus spectabilis subsp. junonius</name>
    <dbReference type="NCBI Taxonomy" id="109634"/>
    <lineage>
        <taxon>Eukaryota</taxon>
        <taxon>Fungi</taxon>
        <taxon>Dikarya</taxon>
        <taxon>Basidiomycota</taxon>
        <taxon>Agaricomycotina</taxon>
        <taxon>Agaricomycetes</taxon>
        <taxon>Agaricomycetidae</taxon>
        <taxon>Agaricales</taxon>
        <taxon>Agaricineae</taxon>
        <taxon>Hymenogastraceae</taxon>
        <taxon>Gymnopilus</taxon>
    </lineage>
</organism>
<dbReference type="AlphaFoldDB" id="A0A9P5NFJ4"/>
<feature type="region of interest" description="Disordered" evidence="1">
    <location>
        <begin position="77"/>
        <end position="193"/>
    </location>
</feature>
<accession>A0A9P5NFJ4</accession>
<name>A0A9P5NFJ4_GYMJU</name>
<feature type="compositionally biased region" description="Low complexity" evidence="1">
    <location>
        <begin position="169"/>
        <end position="192"/>
    </location>
</feature>
<feature type="compositionally biased region" description="Acidic residues" evidence="1">
    <location>
        <begin position="441"/>
        <end position="452"/>
    </location>
</feature>
<reference evidence="2" key="1">
    <citation type="submission" date="2020-11" db="EMBL/GenBank/DDBJ databases">
        <authorList>
            <consortium name="DOE Joint Genome Institute"/>
            <person name="Ahrendt S."/>
            <person name="Riley R."/>
            <person name="Andreopoulos W."/>
            <person name="LaButti K."/>
            <person name="Pangilinan J."/>
            <person name="Ruiz-duenas F.J."/>
            <person name="Barrasa J.M."/>
            <person name="Sanchez-Garcia M."/>
            <person name="Camarero S."/>
            <person name="Miyauchi S."/>
            <person name="Serrano A."/>
            <person name="Linde D."/>
            <person name="Babiker R."/>
            <person name="Drula E."/>
            <person name="Ayuso-Fernandez I."/>
            <person name="Pacheco R."/>
            <person name="Padilla G."/>
            <person name="Ferreira P."/>
            <person name="Barriuso J."/>
            <person name="Kellner H."/>
            <person name="Castanera R."/>
            <person name="Alfaro M."/>
            <person name="Ramirez L."/>
            <person name="Pisabarro A.G."/>
            <person name="Kuo A."/>
            <person name="Tritt A."/>
            <person name="Lipzen A."/>
            <person name="He G."/>
            <person name="Yan M."/>
            <person name="Ng V."/>
            <person name="Cullen D."/>
            <person name="Martin F."/>
            <person name="Rosso M.-N."/>
            <person name="Henrissat B."/>
            <person name="Hibbett D."/>
            <person name="Martinez A.T."/>
            <person name="Grigoriev I.V."/>
        </authorList>
    </citation>
    <scope>NUCLEOTIDE SEQUENCE</scope>
    <source>
        <strain evidence="2">AH 44721</strain>
    </source>
</reference>
<evidence type="ECO:0000313" key="2">
    <source>
        <dbReference type="EMBL" id="KAF8884729.1"/>
    </source>
</evidence>